<feature type="domain" description="DUF7918" evidence="1">
    <location>
        <begin position="19"/>
        <end position="223"/>
    </location>
</feature>
<accession>A0A0K6G4X9</accession>
<dbReference type="InterPro" id="IPR057678">
    <property type="entry name" value="DUF7918"/>
</dbReference>
<proteinExistence type="predicted"/>
<evidence type="ECO:0000313" key="3">
    <source>
        <dbReference type="Proteomes" id="UP000044841"/>
    </source>
</evidence>
<dbReference type="Proteomes" id="UP000044841">
    <property type="component" value="Unassembled WGS sequence"/>
</dbReference>
<gene>
    <name evidence="2" type="ORF">RSOLAG22IIIB_01196</name>
</gene>
<dbReference type="Pfam" id="PF25534">
    <property type="entry name" value="DUF7918"/>
    <property type="match status" value="1"/>
</dbReference>
<dbReference type="EMBL" id="CYGV01001400">
    <property type="protein sequence ID" value="CUA73669.1"/>
    <property type="molecule type" value="Genomic_DNA"/>
</dbReference>
<reference evidence="2 3" key="1">
    <citation type="submission" date="2015-07" db="EMBL/GenBank/DDBJ databases">
        <authorList>
            <person name="Noorani M."/>
        </authorList>
    </citation>
    <scope>NUCLEOTIDE SEQUENCE [LARGE SCALE GENOMIC DNA]</scope>
    <source>
        <strain evidence="2">BBA 69670</strain>
    </source>
</reference>
<evidence type="ECO:0000313" key="2">
    <source>
        <dbReference type="EMBL" id="CUA73669.1"/>
    </source>
</evidence>
<organism evidence="2 3">
    <name type="scientific">Rhizoctonia solani</name>
    <dbReference type="NCBI Taxonomy" id="456999"/>
    <lineage>
        <taxon>Eukaryota</taxon>
        <taxon>Fungi</taxon>
        <taxon>Dikarya</taxon>
        <taxon>Basidiomycota</taxon>
        <taxon>Agaricomycotina</taxon>
        <taxon>Agaricomycetes</taxon>
        <taxon>Cantharellales</taxon>
        <taxon>Ceratobasidiaceae</taxon>
        <taxon>Rhizoctonia</taxon>
    </lineage>
</organism>
<protein>
    <recommendedName>
        <fullName evidence="1">DUF7918 domain-containing protein</fullName>
    </recommendedName>
</protein>
<name>A0A0K6G4X9_9AGAM</name>
<evidence type="ECO:0000259" key="1">
    <source>
        <dbReference type="Pfam" id="PF25534"/>
    </source>
</evidence>
<dbReference type="AlphaFoldDB" id="A0A0K6G4X9"/>
<keyword evidence="3" id="KW-1185">Reference proteome</keyword>
<sequence>MDIRYKGAIVTVGITDEYGDDLEMFKIRDGPKGSNKKECWIPCEEGETFRITWKAGASARNYKKLDLRAIPYLDGVKMDEGMLTASQRANGEYGCLGGQQVDVDVSCPFQFGNLMTTDDLALEGHGIHPSDLNTIKVVVEWGRSKIRELSPEDLDQARFIPPPERGLVHESAVKHMNYSAAILGSPVASNTSSHAYTYTFRRETNLERLTFIFHYGSPDWLRERNVMRPLKRPRSTPSTTPEYIDVDAFEDNIKTEPDAEVGTVQRPTTRRRVFLDSDEEIEVLKHLVPISLDGQRSITPIKVENEVKAEPEI</sequence>